<name>A0A1H3AUD3_THIRO</name>
<keyword evidence="3" id="KW-0274">FAD</keyword>
<dbReference type="Gene3D" id="3.50.50.60">
    <property type="entry name" value="FAD/NAD(P)-binding domain"/>
    <property type="match status" value="2"/>
</dbReference>
<dbReference type="PANTHER" id="PTHR43755:SF1">
    <property type="entry name" value="FAD-DEPENDENT PYRIDINE NUCLEOTIDE-DISULPHIDE OXIDOREDUCTASE"/>
    <property type="match status" value="1"/>
</dbReference>
<evidence type="ECO:0000256" key="1">
    <source>
        <dbReference type="ARBA" id="ARBA00022630"/>
    </source>
</evidence>
<dbReference type="InterPro" id="IPR023753">
    <property type="entry name" value="FAD/NAD-binding_dom"/>
</dbReference>
<dbReference type="InterPro" id="IPR019546">
    <property type="entry name" value="TAT_signal_bac_arc"/>
</dbReference>
<dbReference type="InterPro" id="IPR015323">
    <property type="entry name" value="FlavoCytC_S_DH_flav-bd"/>
</dbReference>
<dbReference type="RefSeq" id="WP_093035853.1">
    <property type="nucleotide sequence ID" value="NZ_FNNZ01000021.1"/>
</dbReference>
<dbReference type="InterPro" id="IPR037092">
    <property type="entry name" value="FlavoCytC_S_DH_flav-bd_sf"/>
</dbReference>
<dbReference type="InterPro" id="IPR049386">
    <property type="entry name" value="FCSD_central"/>
</dbReference>
<evidence type="ECO:0000313" key="7">
    <source>
        <dbReference type="EMBL" id="SDX33243.1"/>
    </source>
</evidence>
<feature type="domain" description="Sulfide dehydrogenase [flavocytochrome c] flavoprotein chain central" evidence="6">
    <location>
        <begin position="163"/>
        <end position="283"/>
    </location>
</feature>
<dbReference type="STRING" id="1058.SAMN05421783_12147"/>
<dbReference type="SUPFAM" id="SSF51905">
    <property type="entry name" value="FAD/NAD(P)-binding domain"/>
    <property type="match status" value="2"/>
</dbReference>
<reference evidence="8" key="1">
    <citation type="submission" date="2016-10" db="EMBL/GenBank/DDBJ databases">
        <authorList>
            <person name="Varghese N."/>
            <person name="Submissions S."/>
        </authorList>
    </citation>
    <scope>NUCLEOTIDE SEQUENCE [LARGE SCALE GENOMIC DNA]</scope>
    <source>
        <strain evidence="8">DSM 217</strain>
    </source>
</reference>
<evidence type="ECO:0000259" key="4">
    <source>
        <dbReference type="Pfam" id="PF07992"/>
    </source>
</evidence>
<dbReference type="PANTHER" id="PTHR43755">
    <property type="match status" value="1"/>
</dbReference>
<sequence>MKINRRDFVKVAGAATAVGLVGAPHLAFGATQKVVIVGGGTGGATAAKYIKMADSSIDVTVIEPNKEYITCYLSNEVLGGERTLDSLKVGYEGLKAHGINVVHDTATGIDAEKKVVKTAGGTEFGFDRCIVAPGIQLLYDKVEGYSEEAAQKLPHAWKAGEQTMILRKQLEDMEDGGVVVISAPANPFRCPPGPYERASQIAHYFKASKPKSKVIILDAKQAFSKQGLFTKAWERLYGFGTDNALIEWRPGPDAAVASVNVDDMTVETGFGDEIKAAVINIIPPQRAGEIAQTSGLADDSGWCPVDPRSFESKLQSGVHVIGDACIAGAMPKSAYAANSQAKVAAAAVVAMLKGEEPGTPSYVNTCYSIVGTDYGISVAGVYRLSADGSAIEDVKFTGPDGTEVSAGGVTPADAPDWALAREVQYAYSWYKNIVGDSFG</sequence>
<keyword evidence="2" id="KW-0732">Signal</keyword>
<dbReference type="GO" id="GO:0016491">
    <property type="term" value="F:oxidoreductase activity"/>
    <property type="evidence" value="ECO:0007669"/>
    <property type="project" value="InterPro"/>
</dbReference>
<dbReference type="InterPro" id="IPR016156">
    <property type="entry name" value="FAD/NAD-linked_Rdtase_dimer_sf"/>
</dbReference>
<evidence type="ECO:0000259" key="6">
    <source>
        <dbReference type="Pfam" id="PF21706"/>
    </source>
</evidence>
<keyword evidence="1" id="KW-0285">Flavoprotein</keyword>
<gene>
    <name evidence="7" type="ORF">SAMN05421783_12147</name>
</gene>
<evidence type="ECO:0000256" key="2">
    <source>
        <dbReference type="ARBA" id="ARBA00022729"/>
    </source>
</evidence>
<dbReference type="EMBL" id="FNNZ01000021">
    <property type="protein sequence ID" value="SDX33243.1"/>
    <property type="molecule type" value="Genomic_DNA"/>
</dbReference>
<accession>A0A1H3AUD3</accession>
<organism evidence="7 8">
    <name type="scientific">Thiocapsa roseopersicina</name>
    <dbReference type="NCBI Taxonomy" id="1058"/>
    <lineage>
        <taxon>Bacteria</taxon>
        <taxon>Pseudomonadati</taxon>
        <taxon>Pseudomonadota</taxon>
        <taxon>Gammaproteobacteria</taxon>
        <taxon>Chromatiales</taxon>
        <taxon>Chromatiaceae</taxon>
        <taxon>Thiocapsa</taxon>
    </lineage>
</organism>
<dbReference type="InterPro" id="IPR036188">
    <property type="entry name" value="FAD/NAD-bd_sf"/>
</dbReference>
<feature type="domain" description="FAD/NAD(P)-binding" evidence="4">
    <location>
        <begin position="33"/>
        <end position="148"/>
    </location>
</feature>
<evidence type="ECO:0000259" key="5">
    <source>
        <dbReference type="Pfam" id="PF09242"/>
    </source>
</evidence>
<dbReference type="InterPro" id="IPR052541">
    <property type="entry name" value="SQRD"/>
</dbReference>
<evidence type="ECO:0000256" key="3">
    <source>
        <dbReference type="ARBA" id="ARBA00022827"/>
    </source>
</evidence>
<dbReference type="OrthoDB" id="9802771at2"/>
<dbReference type="NCBIfam" id="TIGR01409">
    <property type="entry name" value="TAT_signal_seq"/>
    <property type="match status" value="1"/>
</dbReference>
<dbReference type="AlphaFoldDB" id="A0A1H3AUD3"/>
<dbReference type="Proteomes" id="UP000198816">
    <property type="component" value="Unassembled WGS sequence"/>
</dbReference>
<dbReference type="SUPFAM" id="SSF55424">
    <property type="entry name" value="FAD/NAD-linked reductases, dimerisation (C-terminal) domain"/>
    <property type="match status" value="1"/>
</dbReference>
<protein>
    <submittedName>
        <fullName evidence="7">Sulfide dehydrogenase (Flavocytochrome c), flavoprotein subunit</fullName>
    </submittedName>
</protein>
<evidence type="ECO:0000313" key="8">
    <source>
        <dbReference type="Proteomes" id="UP000198816"/>
    </source>
</evidence>
<dbReference type="Pfam" id="PF09242">
    <property type="entry name" value="FCSD-flav_bind"/>
    <property type="match status" value="1"/>
</dbReference>
<proteinExistence type="predicted"/>
<dbReference type="GO" id="GO:0050660">
    <property type="term" value="F:flavin adenine dinucleotide binding"/>
    <property type="evidence" value="ECO:0007669"/>
    <property type="project" value="InterPro"/>
</dbReference>
<feature type="domain" description="Flavocytochrome c sulphide dehydrogenase flavin-binding" evidence="5">
    <location>
        <begin position="359"/>
        <end position="438"/>
    </location>
</feature>
<dbReference type="Pfam" id="PF21706">
    <property type="entry name" value="FCSD_central"/>
    <property type="match status" value="1"/>
</dbReference>
<keyword evidence="8" id="KW-1185">Reference proteome</keyword>
<dbReference type="InterPro" id="IPR006311">
    <property type="entry name" value="TAT_signal"/>
</dbReference>
<dbReference type="Pfam" id="PF07992">
    <property type="entry name" value="Pyr_redox_2"/>
    <property type="match status" value="1"/>
</dbReference>
<dbReference type="Gene3D" id="3.90.760.10">
    <property type="entry name" value="Flavocytochrome c sulphide dehydrogenase, flavin-binding domain"/>
    <property type="match status" value="1"/>
</dbReference>
<dbReference type="PROSITE" id="PS51318">
    <property type="entry name" value="TAT"/>
    <property type="match status" value="1"/>
</dbReference>